<dbReference type="GO" id="GO:0005788">
    <property type="term" value="C:endoplasmic reticulum lumen"/>
    <property type="evidence" value="ECO:0007669"/>
    <property type="project" value="UniProtKB-UniRule"/>
</dbReference>
<dbReference type="Proteomes" id="UP000095023">
    <property type="component" value="Unassembled WGS sequence"/>
</dbReference>
<dbReference type="InterPro" id="IPR044865">
    <property type="entry name" value="MRH_dom"/>
</dbReference>
<organism evidence="11 12">
    <name type="scientific">Tortispora caseinolytica NRRL Y-17796</name>
    <dbReference type="NCBI Taxonomy" id="767744"/>
    <lineage>
        <taxon>Eukaryota</taxon>
        <taxon>Fungi</taxon>
        <taxon>Dikarya</taxon>
        <taxon>Ascomycota</taxon>
        <taxon>Saccharomycotina</taxon>
        <taxon>Trigonopsidomycetes</taxon>
        <taxon>Trigonopsidales</taxon>
        <taxon>Trigonopsidaceae</taxon>
        <taxon>Tortispora</taxon>
    </lineage>
</organism>
<evidence type="ECO:0000313" key="12">
    <source>
        <dbReference type="Proteomes" id="UP000095023"/>
    </source>
</evidence>
<evidence type="ECO:0000256" key="7">
    <source>
        <dbReference type="RuleBase" id="RU369099"/>
    </source>
</evidence>
<dbReference type="OrthoDB" id="448954at2759"/>
<dbReference type="InterPro" id="IPR009011">
    <property type="entry name" value="Man6P_isomerase_rcpt-bd_dom_sf"/>
</dbReference>
<evidence type="ECO:0000313" key="11">
    <source>
        <dbReference type="EMBL" id="ODV91612.1"/>
    </source>
</evidence>
<dbReference type="InterPro" id="IPR012913">
    <property type="entry name" value="OS9-like_dom"/>
</dbReference>
<dbReference type="PROSITE" id="PS51914">
    <property type="entry name" value="MRH"/>
    <property type="match status" value="1"/>
</dbReference>
<comment type="function">
    <text evidence="7">Lectin involved in the quality control of the secretory pathway. As a member of the endoplasmic reticulum-associated degradation lumenal (ERAD-L) surveillance system, targets misfolded endoplasmic reticulum lumenal glycoproteins for degradation.</text>
</comment>
<feature type="region of interest" description="Disordered" evidence="8">
    <location>
        <begin position="412"/>
        <end position="498"/>
    </location>
</feature>
<sequence>MKGLILWMSILRGIAAIDDKLAYPMYEIWFNGSSLSEEEAVLWALEPQMEKVMLKNQSYICEITEPEHSEIDYEAEVQTTAEDAFNLLEPLTGICLHTRQGWWIYSYCHKQHIRQFHKPFSNREDPFEMEFILGQRKDRASVEIARDMPYLLVNYDEGTECDLTGLPREVNVEFRCNEGIQMSTITSVKEMSTCRYSMTIDTPLLCSDAGMNQHLNREKGIIQCHKVQPGGLESDNEPSDSEDTRESAGEEPVANGFNDMKLMLGDGKSLEDITALEQDGVMGRHIGSRIRDLYEKFKAGIANGDGMYDAAIDAASGVIFAAYEISVDESHMLYVKLWRAQDQNIYWDLAESEKEAQLLALKALGLSSTRIQEDLAAVYDFVAAQKAQTEGHRKPLTNLDDLRARNVRHRDADEYAKHEDDAKETESVQKSTEDDRNVAADDVSAPQEGDVTNKEGDKEVDDYGLEEEVAETSSSDEEGSLNDYEENENNGAVGHDEL</sequence>
<comment type="subcellular location">
    <subcellularLocation>
        <location evidence="1 7">Endoplasmic reticulum membrane</location>
        <topology evidence="1 7">Peripheral membrane protein</topology>
        <orientation evidence="1 7">Lumenal side</orientation>
    </subcellularLocation>
</comment>
<evidence type="ECO:0000256" key="8">
    <source>
        <dbReference type="SAM" id="MobiDB-lite"/>
    </source>
</evidence>
<dbReference type="InterPro" id="IPR045149">
    <property type="entry name" value="OS-9-like"/>
</dbReference>
<gene>
    <name evidence="11" type="ORF">CANCADRAFT_73584</name>
</gene>
<name>A0A1E4TIM5_9ASCO</name>
<evidence type="ECO:0000256" key="2">
    <source>
        <dbReference type="ARBA" id="ARBA00009918"/>
    </source>
</evidence>
<feature type="signal peptide" evidence="9">
    <location>
        <begin position="1"/>
        <end position="16"/>
    </location>
</feature>
<keyword evidence="3 9" id="KW-0732">Signal</keyword>
<feature type="domain" description="MRH" evidence="10">
    <location>
        <begin position="93"/>
        <end position="208"/>
    </location>
</feature>
<keyword evidence="12" id="KW-1185">Reference proteome</keyword>
<dbReference type="GO" id="GO:0030970">
    <property type="term" value="P:retrograde protein transport, ER to cytosol"/>
    <property type="evidence" value="ECO:0007669"/>
    <property type="project" value="TreeGrafter"/>
</dbReference>
<keyword evidence="7" id="KW-0472">Membrane</keyword>
<evidence type="ECO:0000256" key="6">
    <source>
        <dbReference type="ARBA" id="ARBA00023157"/>
    </source>
</evidence>
<evidence type="ECO:0000256" key="4">
    <source>
        <dbReference type="ARBA" id="ARBA00022734"/>
    </source>
</evidence>
<evidence type="ECO:0000256" key="9">
    <source>
        <dbReference type="SAM" id="SignalP"/>
    </source>
</evidence>
<feature type="compositionally biased region" description="Acidic residues" evidence="8">
    <location>
        <begin position="458"/>
        <end position="488"/>
    </location>
</feature>
<dbReference type="PANTHER" id="PTHR15414">
    <property type="entry name" value="OS-9-RELATED"/>
    <property type="match status" value="1"/>
</dbReference>
<feature type="chain" id="PRO_5009163266" description="Endoplasmic reticulum lectin" evidence="9">
    <location>
        <begin position="17"/>
        <end position="498"/>
    </location>
</feature>
<evidence type="ECO:0000256" key="3">
    <source>
        <dbReference type="ARBA" id="ARBA00022729"/>
    </source>
</evidence>
<protein>
    <recommendedName>
        <fullName evidence="7">Endoplasmic reticulum lectin</fullName>
    </recommendedName>
    <alternativeName>
        <fullName evidence="7">Protein OS-9 homolog</fullName>
    </alternativeName>
</protein>
<evidence type="ECO:0000256" key="1">
    <source>
        <dbReference type="ARBA" id="ARBA00004367"/>
    </source>
</evidence>
<evidence type="ECO:0000259" key="10">
    <source>
        <dbReference type="PROSITE" id="PS51914"/>
    </source>
</evidence>
<keyword evidence="6" id="KW-1015">Disulfide bond</keyword>
<feature type="region of interest" description="Disordered" evidence="8">
    <location>
        <begin position="228"/>
        <end position="253"/>
    </location>
</feature>
<dbReference type="SUPFAM" id="SSF50911">
    <property type="entry name" value="Mannose 6-phosphate receptor domain"/>
    <property type="match status" value="1"/>
</dbReference>
<dbReference type="Pfam" id="PF07915">
    <property type="entry name" value="PRKCSH"/>
    <property type="match status" value="1"/>
</dbReference>
<feature type="compositionally biased region" description="Basic and acidic residues" evidence="8">
    <location>
        <begin position="412"/>
        <end position="439"/>
    </location>
</feature>
<proteinExistence type="inferred from homology"/>
<dbReference type="GO" id="GO:0030246">
    <property type="term" value="F:carbohydrate binding"/>
    <property type="evidence" value="ECO:0007669"/>
    <property type="project" value="UniProtKB-UniRule"/>
</dbReference>
<dbReference type="AlphaFoldDB" id="A0A1E4TIM5"/>
<dbReference type="GO" id="GO:0005789">
    <property type="term" value="C:endoplasmic reticulum membrane"/>
    <property type="evidence" value="ECO:0007669"/>
    <property type="project" value="UniProtKB-SubCell"/>
</dbReference>
<accession>A0A1E4TIM5</accession>
<dbReference type="GO" id="GO:0030968">
    <property type="term" value="P:endoplasmic reticulum unfolded protein response"/>
    <property type="evidence" value="ECO:0007669"/>
    <property type="project" value="UniProtKB-UniRule"/>
</dbReference>
<dbReference type="EMBL" id="KV453841">
    <property type="protein sequence ID" value="ODV91612.1"/>
    <property type="molecule type" value="Genomic_DNA"/>
</dbReference>
<dbReference type="Gene3D" id="2.70.130.10">
    <property type="entry name" value="Mannose-6-phosphate receptor binding domain"/>
    <property type="match status" value="1"/>
</dbReference>
<keyword evidence="5 7" id="KW-0256">Endoplasmic reticulum</keyword>
<evidence type="ECO:0000256" key="5">
    <source>
        <dbReference type="ARBA" id="ARBA00022824"/>
    </source>
</evidence>
<comment type="similarity">
    <text evidence="2 7">Belongs to the OS-9 family.</text>
</comment>
<keyword evidence="4 7" id="KW-0430">Lectin</keyword>
<reference evidence="12" key="1">
    <citation type="submission" date="2016-02" db="EMBL/GenBank/DDBJ databases">
        <title>Comparative genomics of biotechnologically important yeasts.</title>
        <authorList>
            <consortium name="DOE Joint Genome Institute"/>
            <person name="Riley R."/>
            <person name="Haridas S."/>
            <person name="Wolfe K.H."/>
            <person name="Lopes M.R."/>
            <person name="Hittinger C.T."/>
            <person name="Goker M."/>
            <person name="Salamov A."/>
            <person name="Wisecaver J."/>
            <person name="Long T.M."/>
            <person name="Aerts A.L."/>
            <person name="Barry K."/>
            <person name="Choi C."/>
            <person name="Clum A."/>
            <person name="Coughlan A.Y."/>
            <person name="Deshpande S."/>
            <person name="Douglass A.P."/>
            <person name="Hanson S.J."/>
            <person name="Klenk H.-P."/>
            <person name="Labutti K."/>
            <person name="Lapidus A."/>
            <person name="Lindquist E."/>
            <person name="Lipzen A."/>
            <person name="Meier-Kolthoff J.P."/>
            <person name="Ohm R.A."/>
            <person name="Otillar R.P."/>
            <person name="Pangilinan J."/>
            <person name="Peng Y."/>
            <person name="Rokas A."/>
            <person name="Rosa C.A."/>
            <person name="Scheuner C."/>
            <person name="Sibirny A.A."/>
            <person name="Slot J.C."/>
            <person name="Stielow J.B."/>
            <person name="Sun H."/>
            <person name="Kurtzman C.P."/>
            <person name="Blackwell M."/>
            <person name="Jeffries T.W."/>
            <person name="Grigoriev I.V."/>
        </authorList>
    </citation>
    <scope>NUCLEOTIDE SEQUENCE [LARGE SCALE GENOMIC DNA]</scope>
    <source>
        <strain evidence="12">NRRL Y-17796</strain>
    </source>
</reference>
<dbReference type="PANTHER" id="PTHR15414:SF0">
    <property type="entry name" value="ENDOPLASMIC RETICULUM LECTIN 1"/>
    <property type="match status" value="1"/>
</dbReference>